<evidence type="ECO:0008006" key="10">
    <source>
        <dbReference type="Google" id="ProtNLM"/>
    </source>
</evidence>
<dbReference type="PANTHER" id="PTHR12144:SF0">
    <property type="entry name" value="NEGATIVE ELONGATION FACTOR C_D"/>
    <property type="match status" value="1"/>
</dbReference>
<keyword evidence="7" id="KW-0175">Coiled coil</keyword>
<evidence type="ECO:0000256" key="5">
    <source>
        <dbReference type="ARBA" id="ARBA00023163"/>
    </source>
</evidence>
<feature type="coiled-coil region" evidence="7">
    <location>
        <begin position="91"/>
        <end position="118"/>
    </location>
</feature>
<evidence type="ECO:0000313" key="8">
    <source>
        <dbReference type="EMBL" id="PVU91011.1"/>
    </source>
</evidence>
<evidence type="ECO:0000256" key="3">
    <source>
        <dbReference type="ARBA" id="ARBA00022491"/>
    </source>
</evidence>
<dbReference type="GO" id="GO:0003723">
    <property type="term" value="F:RNA binding"/>
    <property type="evidence" value="ECO:0007669"/>
    <property type="project" value="TreeGrafter"/>
</dbReference>
<dbReference type="InterPro" id="IPR006942">
    <property type="entry name" value="TH1"/>
</dbReference>
<keyword evidence="5" id="KW-0804">Transcription</keyword>
<name>A0A2T9YF94_9FUNG</name>
<keyword evidence="3" id="KW-0678">Repressor</keyword>
<dbReference type="GO" id="GO:0032021">
    <property type="term" value="C:NELF complex"/>
    <property type="evidence" value="ECO:0007669"/>
    <property type="project" value="TreeGrafter"/>
</dbReference>
<comment type="caution">
    <text evidence="8">The sequence shown here is derived from an EMBL/GenBank/DDBJ whole genome shotgun (WGS) entry which is preliminary data.</text>
</comment>
<sequence length="609" mass="69588">MDELQNHSDQDILMEENIENHNSKDNISTDTIRSLIINHKGFASITNQLLRDFEKGLGHNSRSILINVIKETVGEEFNDELLEEIIDTKGASIENNLNQDLEKDQEKLENLIENKEIREMVYELSEKFPKSDLLSKLSLVISEKGYQQETNSINSASLHADVFFEMLGKSIEKIKSSDDGDISSEIDHLWKLVGYREHTYFLAQYLLQEACLKAGENGYPIQRVIEELEGRVYKHFERPLVATHIQILLEGLPVDGKDPIYLALVSMLQGGRAAPGDVVALYKAYHDSEIPPPAKIIRNTDVTELLLKEVFSFYNVDEEGKTLPENLEEKYLWLIAYAALTIDESSVNSELLANDTGIQKSISISVEKKTEIDELVKTLKQIRLKLVSITTSLDFNKMINWLLEITNIPIAALLTTEWIRFVLTANNYDYYVRYYKQTEVPIPLLLLEEIAFVQPQLRPLVFSVYMDSFLCRIESFVPEVQISFQQMILGLMTNMVQMGYGLPVTRFMMDQCVTRSVDESLVVNYVSNVLEMMAHPFNAEISMELLQIIVRIPQAFLDATNTHESVLFFLKSVNTNTEKYIDGVLDPAACEASMLLLHLFHTSYNKKNI</sequence>
<reference evidence="8 9" key="1">
    <citation type="journal article" date="2018" name="MBio">
        <title>Comparative Genomics Reveals the Core Gene Toolbox for the Fungus-Insect Symbiosis.</title>
        <authorList>
            <person name="Wang Y."/>
            <person name="Stata M."/>
            <person name="Wang W."/>
            <person name="Stajich J.E."/>
            <person name="White M.M."/>
            <person name="Moncalvo J.M."/>
        </authorList>
    </citation>
    <scope>NUCLEOTIDE SEQUENCE [LARGE SCALE GENOMIC DNA]</scope>
    <source>
        <strain evidence="8 9">AUS-77-4</strain>
    </source>
</reference>
<dbReference type="GO" id="GO:0034244">
    <property type="term" value="P:negative regulation of transcription elongation by RNA polymerase II"/>
    <property type="evidence" value="ECO:0007669"/>
    <property type="project" value="TreeGrafter"/>
</dbReference>
<evidence type="ECO:0000256" key="4">
    <source>
        <dbReference type="ARBA" id="ARBA00023015"/>
    </source>
</evidence>
<dbReference type="Proteomes" id="UP000245699">
    <property type="component" value="Unassembled WGS sequence"/>
</dbReference>
<keyword evidence="9" id="KW-1185">Reference proteome</keyword>
<protein>
    <recommendedName>
        <fullName evidence="10">Negative elongation factor C/D</fullName>
    </recommendedName>
</protein>
<evidence type="ECO:0000256" key="7">
    <source>
        <dbReference type="SAM" id="Coils"/>
    </source>
</evidence>
<organism evidence="8 9">
    <name type="scientific">Furculomyces boomerangus</name>
    <dbReference type="NCBI Taxonomy" id="61424"/>
    <lineage>
        <taxon>Eukaryota</taxon>
        <taxon>Fungi</taxon>
        <taxon>Fungi incertae sedis</taxon>
        <taxon>Zoopagomycota</taxon>
        <taxon>Kickxellomycotina</taxon>
        <taxon>Harpellomycetes</taxon>
        <taxon>Harpellales</taxon>
        <taxon>Harpellaceae</taxon>
        <taxon>Furculomyces</taxon>
    </lineage>
</organism>
<dbReference type="PANTHER" id="PTHR12144">
    <property type="entry name" value="NEGATIVE ELONGATION FACTOR D"/>
    <property type="match status" value="1"/>
</dbReference>
<evidence type="ECO:0000256" key="6">
    <source>
        <dbReference type="ARBA" id="ARBA00023242"/>
    </source>
</evidence>
<gene>
    <name evidence="8" type="ORF">BB559_004350</name>
</gene>
<evidence type="ECO:0000256" key="2">
    <source>
        <dbReference type="ARBA" id="ARBA00005726"/>
    </source>
</evidence>
<proteinExistence type="inferred from homology"/>
<dbReference type="EMBL" id="MBFT01000446">
    <property type="protein sequence ID" value="PVU91011.1"/>
    <property type="molecule type" value="Genomic_DNA"/>
</dbReference>
<evidence type="ECO:0000313" key="9">
    <source>
        <dbReference type="Proteomes" id="UP000245699"/>
    </source>
</evidence>
<dbReference type="OrthoDB" id="511287at2759"/>
<comment type="similarity">
    <text evidence="2">Belongs to the NELF-D family.</text>
</comment>
<keyword evidence="6" id="KW-0539">Nucleus</keyword>
<dbReference type="Pfam" id="PF04858">
    <property type="entry name" value="TH1"/>
    <property type="match status" value="1"/>
</dbReference>
<dbReference type="STRING" id="61424.A0A2T9YF94"/>
<keyword evidence="4" id="KW-0805">Transcription regulation</keyword>
<dbReference type="AlphaFoldDB" id="A0A2T9YF94"/>
<comment type="subcellular location">
    <subcellularLocation>
        <location evidence="1">Nucleus</location>
    </subcellularLocation>
</comment>
<evidence type="ECO:0000256" key="1">
    <source>
        <dbReference type="ARBA" id="ARBA00004123"/>
    </source>
</evidence>
<accession>A0A2T9YF94</accession>